<comment type="caution">
    <text evidence="1">The sequence shown here is derived from an EMBL/GenBank/DDBJ whole genome shotgun (WGS) entry which is preliminary data.</text>
</comment>
<evidence type="ECO:0008006" key="3">
    <source>
        <dbReference type="Google" id="ProtNLM"/>
    </source>
</evidence>
<reference evidence="1 2" key="1">
    <citation type="submission" date="2019-06" db="EMBL/GenBank/DDBJ databases">
        <title>Whole genome sequence for Rhodospirillaceae sp. R148.</title>
        <authorList>
            <person name="Wang G."/>
        </authorList>
    </citation>
    <scope>NUCLEOTIDE SEQUENCE [LARGE SCALE GENOMIC DNA]</scope>
    <source>
        <strain evidence="1 2">R148</strain>
    </source>
</reference>
<organism evidence="1 2">
    <name type="scientific">Denitrobaculum tricleocarpae</name>
    <dbReference type="NCBI Taxonomy" id="2591009"/>
    <lineage>
        <taxon>Bacteria</taxon>
        <taxon>Pseudomonadati</taxon>
        <taxon>Pseudomonadota</taxon>
        <taxon>Alphaproteobacteria</taxon>
        <taxon>Rhodospirillales</taxon>
        <taxon>Rhodospirillaceae</taxon>
        <taxon>Denitrobaculum</taxon>
    </lineage>
</organism>
<dbReference type="InterPro" id="IPR045565">
    <property type="entry name" value="Phage_capsid_2"/>
</dbReference>
<evidence type="ECO:0000313" key="2">
    <source>
        <dbReference type="Proteomes" id="UP000315252"/>
    </source>
</evidence>
<dbReference type="Pfam" id="PF19821">
    <property type="entry name" value="Phage_capsid_2"/>
    <property type="match status" value="1"/>
</dbReference>
<dbReference type="Proteomes" id="UP000315252">
    <property type="component" value="Unassembled WGS sequence"/>
</dbReference>
<protein>
    <recommendedName>
        <fullName evidence="3">Phage major capsid protein</fullName>
    </recommendedName>
</protein>
<evidence type="ECO:0000313" key="1">
    <source>
        <dbReference type="EMBL" id="TQV80775.1"/>
    </source>
</evidence>
<dbReference type="AlphaFoldDB" id="A0A545TU80"/>
<accession>A0A545TU80</accession>
<proteinExistence type="predicted"/>
<dbReference type="OrthoDB" id="7548801at2"/>
<sequence>MSDQIPVFNYQSYSTGVELLAQQMSSQTRQAVREESMSGKRHAFDQVGAVRMQKKEGRATDIPLVNTPHAKRWVTAQDFYIRDFVDEFDKLKILNDPTNAYTQAFAAAASRELDKAVIDAALGTAYVGEDGTDSVALPNEQKVGAGGTGFTLEKLQDASERLKAANALMPGDTCHVFWTARQEREFINTNQVSSVDFNRERVLPDGTVKYFYGCHFHLLEDDAEIGHLLPKNGSVRSCVMFLRSGVNLGTWKAPYGRVAWIDERESYQVMAGMSIGAVRMQDSKVIEIGVEEV</sequence>
<dbReference type="RefSeq" id="WP_142896489.1">
    <property type="nucleotide sequence ID" value="NZ_ML660054.1"/>
</dbReference>
<gene>
    <name evidence="1" type="ORF">FKG95_11530</name>
</gene>
<keyword evidence="2" id="KW-1185">Reference proteome</keyword>
<name>A0A545TU80_9PROT</name>
<dbReference type="EMBL" id="VHSH01000003">
    <property type="protein sequence ID" value="TQV80775.1"/>
    <property type="molecule type" value="Genomic_DNA"/>
</dbReference>